<organism evidence="3">
    <name type="scientific">candidate division WWE3 bacterium</name>
    <dbReference type="NCBI Taxonomy" id="2053526"/>
    <lineage>
        <taxon>Bacteria</taxon>
        <taxon>Katanobacteria</taxon>
    </lineage>
</organism>
<accession>A0A7V5J1J8</accession>
<dbReference type="Pfam" id="PF02604">
    <property type="entry name" value="PhdYeFM_antitox"/>
    <property type="match status" value="1"/>
</dbReference>
<dbReference type="NCBIfam" id="TIGR01552">
    <property type="entry name" value="phd_fam"/>
    <property type="match status" value="1"/>
</dbReference>
<comment type="function">
    <text evidence="2">Antitoxin component of a type II toxin-antitoxin (TA) system.</text>
</comment>
<gene>
    <name evidence="3" type="ORF">ENJ78_00675</name>
</gene>
<dbReference type="EMBL" id="DRNS01000051">
    <property type="protein sequence ID" value="HHH14205.1"/>
    <property type="molecule type" value="Genomic_DNA"/>
</dbReference>
<dbReference type="SUPFAM" id="SSF143120">
    <property type="entry name" value="YefM-like"/>
    <property type="match status" value="1"/>
</dbReference>
<dbReference type="Gene3D" id="3.40.1620.10">
    <property type="entry name" value="YefM-like domain"/>
    <property type="match status" value="1"/>
</dbReference>
<protein>
    <recommendedName>
        <fullName evidence="2">Antitoxin</fullName>
    </recommendedName>
</protein>
<reference evidence="3" key="1">
    <citation type="journal article" date="2020" name="mSystems">
        <title>Genome- and Community-Level Interaction Insights into Carbon Utilization and Element Cycling Functions of Hydrothermarchaeota in Hydrothermal Sediment.</title>
        <authorList>
            <person name="Zhou Z."/>
            <person name="Liu Y."/>
            <person name="Xu W."/>
            <person name="Pan J."/>
            <person name="Luo Z.H."/>
            <person name="Li M."/>
        </authorList>
    </citation>
    <scope>NUCLEOTIDE SEQUENCE [LARGE SCALE GENOMIC DNA]</scope>
    <source>
        <strain evidence="3">HyVt-517</strain>
    </source>
</reference>
<comment type="similarity">
    <text evidence="1 2">Belongs to the phD/YefM antitoxin family.</text>
</comment>
<sequence>MASKKQLKVNVTYLRRHLSELLNDVRFLKEDVLITKHGKVWAKLVRASAPRIKKVKRKKRQKKK</sequence>
<dbReference type="Proteomes" id="UP000886106">
    <property type="component" value="Unassembled WGS sequence"/>
</dbReference>
<dbReference type="AlphaFoldDB" id="A0A7V5J1J8"/>
<proteinExistence type="inferred from homology"/>
<comment type="caution">
    <text evidence="3">The sequence shown here is derived from an EMBL/GenBank/DDBJ whole genome shotgun (WGS) entry which is preliminary data.</text>
</comment>
<dbReference type="InterPro" id="IPR036165">
    <property type="entry name" value="YefM-like_sf"/>
</dbReference>
<name>A0A7V5J1J8_UNCKA</name>
<evidence type="ECO:0000256" key="1">
    <source>
        <dbReference type="ARBA" id="ARBA00009981"/>
    </source>
</evidence>
<dbReference type="InterPro" id="IPR006442">
    <property type="entry name" value="Antitoxin_Phd/YefM"/>
</dbReference>
<evidence type="ECO:0000313" key="3">
    <source>
        <dbReference type="EMBL" id="HHH14205.1"/>
    </source>
</evidence>
<evidence type="ECO:0000256" key="2">
    <source>
        <dbReference type="RuleBase" id="RU362080"/>
    </source>
</evidence>